<dbReference type="EC" id="6.2.1.3" evidence="5"/>
<gene>
    <name evidence="5" type="primary">fadD_15</name>
    <name evidence="5" type="ORF">NCTC13184_03528</name>
</gene>
<evidence type="ECO:0000313" key="5">
    <source>
        <dbReference type="EMBL" id="SUA45006.1"/>
    </source>
</evidence>
<evidence type="ECO:0000259" key="3">
    <source>
        <dbReference type="Pfam" id="PF00501"/>
    </source>
</evidence>
<dbReference type="FunFam" id="3.30.300.30:FF:000008">
    <property type="entry name" value="2,3-dihydroxybenzoate-AMP ligase"/>
    <property type="match status" value="1"/>
</dbReference>
<dbReference type="SUPFAM" id="SSF56801">
    <property type="entry name" value="Acetyl-CoA synthetase-like"/>
    <property type="match status" value="1"/>
</dbReference>
<evidence type="ECO:0000256" key="1">
    <source>
        <dbReference type="ARBA" id="ARBA00006432"/>
    </source>
</evidence>
<dbReference type="InterPro" id="IPR025110">
    <property type="entry name" value="AMP-bd_C"/>
</dbReference>
<evidence type="ECO:0000259" key="4">
    <source>
        <dbReference type="Pfam" id="PF13193"/>
    </source>
</evidence>
<evidence type="ECO:0000313" key="6">
    <source>
        <dbReference type="Proteomes" id="UP000255082"/>
    </source>
</evidence>
<feature type="domain" description="AMP-dependent synthetase/ligase" evidence="3">
    <location>
        <begin position="13"/>
        <end position="374"/>
    </location>
</feature>
<feature type="domain" description="AMP-binding enzyme C-terminal" evidence="4">
    <location>
        <begin position="424"/>
        <end position="499"/>
    </location>
</feature>
<reference evidence="5 6" key="1">
    <citation type="submission" date="2018-06" db="EMBL/GenBank/DDBJ databases">
        <authorList>
            <consortium name="Pathogen Informatics"/>
            <person name="Doyle S."/>
        </authorList>
    </citation>
    <scope>NUCLEOTIDE SEQUENCE [LARGE SCALE GENOMIC DNA]</scope>
    <source>
        <strain evidence="5 6">NCTC13184</strain>
    </source>
</reference>
<sequence>MMDNGIGNWPSMRARRNAGRTALIDGDTGRVYAFGEFESRTNALADVLRAKGIAAGERVALVSLNSTHMLEVLFAVAKLGAVTVPVNFRLTAAEIRYILDDSGASIVFCSSGLTATVEQADGATVREVIELPSAADRSRTTDSHYEQLLAGGDTTRVEVAVEGADLCAIMYTSGTTGVPKGAMLTHANMVWNAVHYITVDTGLRPDDIALTAAPMFHIGGLGVYTLPLFYLGGTTVIMESFAAGPWLDLLDRYRPTAAFCVPAMWAAIEAAADNPVRDLTSLRATFSGGAPCPVVLIEALRRRGLYLTEGFGLTETAPLTTYLDADEVAEHAGSVGKPVNHVRLRIVDDHNQDVAPGQVGELLIRGPNVFAGYWHKPEATAAALREGWFYSGDLARCDEDGYYEIVDRKKDMVITGGENVYPAEVEQVLYRHPAVAEATVIGTPDPKWGEAVTAVIVRKPGHPVEAADLITWTRERLAHFKCPRVVEFVEALPRNATGKVLKRELRARWVEGGAAVTR</sequence>
<dbReference type="PANTHER" id="PTHR43767:SF1">
    <property type="entry name" value="NONRIBOSOMAL PEPTIDE SYNTHASE PES1 (EUROFUNG)-RELATED"/>
    <property type="match status" value="1"/>
</dbReference>
<accession>A0A378WUR9</accession>
<dbReference type="NCBIfam" id="NF004837">
    <property type="entry name" value="PRK06187.1"/>
    <property type="match status" value="1"/>
</dbReference>
<dbReference type="AlphaFoldDB" id="A0A378WUR9"/>
<dbReference type="EMBL" id="UGRU01000001">
    <property type="protein sequence ID" value="SUA45006.1"/>
    <property type="molecule type" value="Genomic_DNA"/>
</dbReference>
<dbReference type="Pfam" id="PF13193">
    <property type="entry name" value="AMP-binding_C"/>
    <property type="match status" value="1"/>
</dbReference>
<proteinExistence type="inferred from homology"/>
<dbReference type="Gene3D" id="3.40.50.12780">
    <property type="entry name" value="N-terminal domain of ligase-like"/>
    <property type="match status" value="1"/>
</dbReference>
<dbReference type="Pfam" id="PF00501">
    <property type="entry name" value="AMP-binding"/>
    <property type="match status" value="1"/>
</dbReference>
<dbReference type="CDD" id="cd17631">
    <property type="entry name" value="FACL_FadD13-like"/>
    <property type="match status" value="1"/>
</dbReference>
<organism evidence="5 6">
    <name type="scientific">Nocardia africana</name>
    <dbReference type="NCBI Taxonomy" id="134964"/>
    <lineage>
        <taxon>Bacteria</taxon>
        <taxon>Bacillati</taxon>
        <taxon>Actinomycetota</taxon>
        <taxon>Actinomycetes</taxon>
        <taxon>Mycobacteriales</taxon>
        <taxon>Nocardiaceae</taxon>
        <taxon>Nocardia</taxon>
    </lineage>
</organism>
<dbReference type="GO" id="GO:0004467">
    <property type="term" value="F:long-chain fatty acid-CoA ligase activity"/>
    <property type="evidence" value="ECO:0007669"/>
    <property type="project" value="UniProtKB-EC"/>
</dbReference>
<dbReference type="Gene3D" id="3.30.300.30">
    <property type="match status" value="1"/>
</dbReference>
<name>A0A378WUR9_9NOCA</name>
<dbReference type="PANTHER" id="PTHR43767">
    <property type="entry name" value="LONG-CHAIN-FATTY-ACID--COA LIGASE"/>
    <property type="match status" value="1"/>
</dbReference>
<dbReference type="Proteomes" id="UP000255082">
    <property type="component" value="Unassembled WGS sequence"/>
</dbReference>
<dbReference type="InterPro" id="IPR045851">
    <property type="entry name" value="AMP-bd_C_sf"/>
</dbReference>
<dbReference type="InterPro" id="IPR020845">
    <property type="entry name" value="AMP-binding_CS"/>
</dbReference>
<protein>
    <submittedName>
        <fullName evidence="5">Long-chain-fatty-acid--CoA ligase</fullName>
        <ecNumber evidence="5">6.2.1.3</ecNumber>
    </submittedName>
</protein>
<keyword evidence="2 5" id="KW-0436">Ligase</keyword>
<dbReference type="PROSITE" id="PS00455">
    <property type="entry name" value="AMP_BINDING"/>
    <property type="match status" value="1"/>
</dbReference>
<dbReference type="InterPro" id="IPR042099">
    <property type="entry name" value="ANL_N_sf"/>
</dbReference>
<evidence type="ECO:0000256" key="2">
    <source>
        <dbReference type="ARBA" id="ARBA00022598"/>
    </source>
</evidence>
<dbReference type="InterPro" id="IPR000873">
    <property type="entry name" value="AMP-dep_synth/lig_dom"/>
</dbReference>
<dbReference type="InterPro" id="IPR050237">
    <property type="entry name" value="ATP-dep_AMP-bd_enzyme"/>
</dbReference>
<comment type="similarity">
    <text evidence="1">Belongs to the ATP-dependent AMP-binding enzyme family.</text>
</comment>